<sequence>MFTFRIHSDFLNDSEPPRRRSILQAVHVTYTLIKIEQGWTMPRKSPPPFVPDPTVQAAAAAFSAATGVATRILRPPHRAHYAAKIQFQASPDRSWSRPVLLVDNVDRFATLAAIKSTAHIRADDPFVVVTPYLSPNLLRHCRELGLDALDMSGNAVMQNDGNLIMISGGKRTGMASRIKDRAWTTRGMKVVLALLCDRVLINAGQRAIAQRAGVSLGTAQSTFRDLLERGDIVQRKEGYVLDDTARLLDEWAALYPSRLRNQLLVNRYRAEDPAWWRNIDPNSEQCQFGGEVAAALLTGYLKPATVTLYCEQAIPRKWLIDARLRLDPDGEVEVLTMPIPAVTPLPPAGAPDLPSSVVHPVLIYADLIATGDSRNIETARMLREQYLST</sequence>
<dbReference type="EMBL" id="WOEY01000037">
    <property type="protein sequence ID" value="NPT41640.1"/>
    <property type="molecule type" value="Genomic_DNA"/>
</dbReference>
<evidence type="ECO:0000313" key="1">
    <source>
        <dbReference type="EMBL" id="NPT41640.1"/>
    </source>
</evidence>
<gene>
    <name evidence="1" type="ORF">GNZ12_09965</name>
</gene>
<accession>A0ABX2BPC3</accession>
<dbReference type="Proteomes" id="UP000652198">
    <property type="component" value="Unassembled WGS sequence"/>
</dbReference>
<organism evidence="1 2">
    <name type="scientific">Paraburkholderia solitsugae</name>
    <dbReference type="NCBI Taxonomy" id="2675748"/>
    <lineage>
        <taxon>Bacteria</taxon>
        <taxon>Pseudomonadati</taxon>
        <taxon>Pseudomonadota</taxon>
        <taxon>Betaproteobacteria</taxon>
        <taxon>Burkholderiales</taxon>
        <taxon>Burkholderiaceae</taxon>
        <taxon>Paraburkholderia</taxon>
    </lineage>
</organism>
<reference evidence="1 2" key="1">
    <citation type="submission" date="2019-11" db="EMBL/GenBank/DDBJ databases">
        <title>Metabolism of dissolved organic matter in forest soils.</title>
        <authorList>
            <person name="Cyle K.T."/>
            <person name="Wilhelm R.C."/>
            <person name="Martinez C.E."/>
        </authorList>
    </citation>
    <scope>NUCLEOTIDE SEQUENCE [LARGE SCALE GENOMIC DNA]</scope>
    <source>
        <strain evidence="1 2">1N</strain>
    </source>
</reference>
<keyword evidence="2" id="KW-1185">Reference proteome</keyword>
<comment type="caution">
    <text evidence="1">The sequence shown here is derived from an EMBL/GenBank/DDBJ whole genome shotgun (WGS) entry which is preliminary data.</text>
</comment>
<evidence type="ECO:0000313" key="2">
    <source>
        <dbReference type="Proteomes" id="UP000652198"/>
    </source>
</evidence>
<protein>
    <submittedName>
        <fullName evidence="1">Uncharacterized protein</fullName>
    </submittedName>
</protein>
<proteinExistence type="predicted"/>
<dbReference type="InterPro" id="IPR019238">
    <property type="entry name" value="AbiEi_2"/>
</dbReference>
<dbReference type="Pfam" id="PF09952">
    <property type="entry name" value="AbiEi_2"/>
    <property type="match status" value="1"/>
</dbReference>
<name>A0ABX2BPC3_9BURK</name>